<dbReference type="Gene3D" id="3.40.47.10">
    <property type="match status" value="2"/>
</dbReference>
<evidence type="ECO:0000256" key="1">
    <source>
        <dbReference type="ARBA" id="ARBA00022679"/>
    </source>
</evidence>
<dbReference type="GO" id="GO:0044550">
    <property type="term" value="P:secondary metabolite biosynthetic process"/>
    <property type="evidence" value="ECO:0007669"/>
    <property type="project" value="TreeGrafter"/>
</dbReference>
<dbReference type="InterPro" id="IPR016039">
    <property type="entry name" value="Thiolase-like"/>
</dbReference>
<dbReference type="PANTHER" id="PTHR34069">
    <property type="entry name" value="3-OXOACYL-[ACYL-CARRIER-PROTEIN] SYNTHASE 3"/>
    <property type="match status" value="1"/>
</dbReference>
<dbReference type="PANTHER" id="PTHR34069:SF2">
    <property type="entry name" value="BETA-KETOACYL-[ACYL-CARRIER-PROTEIN] SYNTHASE III"/>
    <property type="match status" value="1"/>
</dbReference>
<dbReference type="Pfam" id="PF08545">
    <property type="entry name" value="ACP_syn_III"/>
    <property type="match status" value="1"/>
</dbReference>
<comment type="caution">
    <text evidence="5">The sequence shown here is derived from an EMBL/GenBank/DDBJ whole genome shotgun (WGS) entry which is preliminary data.</text>
</comment>
<reference evidence="5" key="1">
    <citation type="journal article" date="2014" name="Int. J. Syst. Evol. Microbiol.">
        <title>Complete genome sequence of Corynebacterium casei LMG S-19264T (=DSM 44701T), isolated from a smear-ripened cheese.</title>
        <authorList>
            <consortium name="US DOE Joint Genome Institute (JGI-PGF)"/>
            <person name="Walter F."/>
            <person name="Albersmeier A."/>
            <person name="Kalinowski J."/>
            <person name="Ruckert C."/>
        </authorList>
    </citation>
    <scope>NUCLEOTIDE SEQUENCE</scope>
    <source>
        <strain evidence="5">KCTC 42590</strain>
    </source>
</reference>
<dbReference type="GO" id="GO:0004315">
    <property type="term" value="F:3-oxoacyl-[acyl-carrier-protein] synthase activity"/>
    <property type="evidence" value="ECO:0007669"/>
    <property type="project" value="InterPro"/>
</dbReference>
<keyword evidence="1" id="KW-0808">Transferase</keyword>
<evidence type="ECO:0000259" key="3">
    <source>
        <dbReference type="Pfam" id="PF08541"/>
    </source>
</evidence>
<dbReference type="InterPro" id="IPR013747">
    <property type="entry name" value="ACP_syn_III_C"/>
</dbReference>
<evidence type="ECO:0000256" key="2">
    <source>
        <dbReference type="ARBA" id="ARBA00023315"/>
    </source>
</evidence>
<protein>
    <submittedName>
        <fullName evidence="5">Beta-ketoacyl-ACP synthase III</fullName>
    </submittedName>
</protein>
<reference evidence="5" key="2">
    <citation type="submission" date="2020-09" db="EMBL/GenBank/DDBJ databases">
        <authorList>
            <person name="Sun Q."/>
            <person name="Kim S."/>
        </authorList>
    </citation>
    <scope>NUCLEOTIDE SEQUENCE</scope>
    <source>
        <strain evidence="5">KCTC 42590</strain>
    </source>
</reference>
<accession>A0A919AT91</accession>
<organism evidence="5 6">
    <name type="scientific">Kordiimonas sediminis</name>
    <dbReference type="NCBI Taxonomy" id="1735581"/>
    <lineage>
        <taxon>Bacteria</taxon>
        <taxon>Pseudomonadati</taxon>
        <taxon>Pseudomonadota</taxon>
        <taxon>Alphaproteobacteria</taxon>
        <taxon>Kordiimonadales</taxon>
        <taxon>Kordiimonadaceae</taxon>
        <taxon>Kordiimonas</taxon>
    </lineage>
</organism>
<feature type="domain" description="Beta-ketoacyl-[acyl-carrier-protein] synthase III C-terminal" evidence="3">
    <location>
        <begin position="285"/>
        <end position="374"/>
    </location>
</feature>
<evidence type="ECO:0000313" key="6">
    <source>
        <dbReference type="Proteomes" id="UP000630923"/>
    </source>
</evidence>
<evidence type="ECO:0000259" key="4">
    <source>
        <dbReference type="Pfam" id="PF08545"/>
    </source>
</evidence>
<keyword evidence="2" id="KW-0012">Acyltransferase</keyword>
<dbReference type="AlphaFoldDB" id="A0A919AT91"/>
<dbReference type="Proteomes" id="UP000630923">
    <property type="component" value="Unassembled WGS sequence"/>
</dbReference>
<proteinExistence type="predicted"/>
<evidence type="ECO:0000313" key="5">
    <source>
        <dbReference type="EMBL" id="GHF22983.1"/>
    </source>
</evidence>
<dbReference type="InterPro" id="IPR013751">
    <property type="entry name" value="ACP_syn_III_N"/>
</dbReference>
<dbReference type="NCBIfam" id="NF005703">
    <property type="entry name" value="PRK07515.1"/>
    <property type="match status" value="1"/>
</dbReference>
<feature type="domain" description="Beta-ketoacyl-[acyl-carrier-protein] synthase III N-terminal" evidence="4">
    <location>
        <begin position="153"/>
        <end position="220"/>
    </location>
</feature>
<dbReference type="CDD" id="cd00830">
    <property type="entry name" value="KAS_III"/>
    <property type="match status" value="1"/>
</dbReference>
<dbReference type="Pfam" id="PF08541">
    <property type="entry name" value="ACP_syn_III_C"/>
    <property type="match status" value="1"/>
</dbReference>
<gene>
    <name evidence="5" type="ORF">GCM10017044_16730</name>
</gene>
<keyword evidence="6" id="KW-1185">Reference proteome</keyword>
<dbReference type="RefSeq" id="WP_191251909.1">
    <property type="nucleotide sequence ID" value="NZ_BNCI01000002.1"/>
</dbReference>
<dbReference type="SUPFAM" id="SSF53901">
    <property type="entry name" value="Thiolase-like"/>
    <property type="match status" value="1"/>
</dbReference>
<name>A0A919AT91_9PROT</name>
<sequence length="376" mass="41261">MSNIVISGTGLYTPPDAVSNEKLVQSYNAHVDQYNALHADEIEAGNMEAKQPSTVEFIEKASGIKNRYLMEGEGPTDVNRMRPGLSKLADETAMGTPVQVKMALEAAKDALNEAGLTGEDIDLVIISSSLWERFVPSMACELQQILGAGGFAFDMAMGCSSATFGMSTAMDTINSGMANKALVITAEYISPAMNYVERDSHFIFGDAAVAMVLEREEETKSQNAFRINSRKLFTQYSTNIRAAFGARTLVEDHKITDADQRFQQEGRVVFRELLPMVINLVQGHLAEVGKQVSDFKRFWLHQANINMNMFATKKLLNEDPTQDKAPIVLDEYANTAGAGCMIAFHKYKNDFQSGDEGVICSFGASYSIGCMCVEKV</sequence>
<dbReference type="GO" id="GO:0006633">
    <property type="term" value="P:fatty acid biosynthetic process"/>
    <property type="evidence" value="ECO:0007669"/>
    <property type="project" value="InterPro"/>
</dbReference>
<dbReference type="EMBL" id="BNCI01000002">
    <property type="protein sequence ID" value="GHF22983.1"/>
    <property type="molecule type" value="Genomic_DNA"/>
</dbReference>